<evidence type="ECO:0000256" key="2">
    <source>
        <dbReference type="SAM" id="MobiDB-lite"/>
    </source>
</evidence>
<dbReference type="GO" id="GO:0016020">
    <property type="term" value="C:membrane"/>
    <property type="evidence" value="ECO:0007669"/>
    <property type="project" value="GOC"/>
</dbReference>
<dbReference type="InterPro" id="IPR043461">
    <property type="entry name" value="LpxH-like"/>
</dbReference>
<dbReference type="SUPFAM" id="SSF56300">
    <property type="entry name" value="Metallo-dependent phosphatases"/>
    <property type="match status" value="1"/>
</dbReference>
<dbReference type="CDD" id="cd07398">
    <property type="entry name" value="MPP_YbbF-LpxH"/>
    <property type="match status" value="1"/>
</dbReference>
<evidence type="ECO:0000259" key="3">
    <source>
        <dbReference type="Pfam" id="PF12850"/>
    </source>
</evidence>
<organism evidence="4 5">
    <name type="scientific">Candidatus Sulfotelmatobacter kueseliae</name>
    <dbReference type="NCBI Taxonomy" id="2042962"/>
    <lineage>
        <taxon>Bacteria</taxon>
        <taxon>Pseudomonadati</taxon>
        <taxon>Acidobacteriota</taxon>
        <taxon>Terriglobia</taxon>
        <taxon>Terriglobales</taxon>
        <taxon>Candidatus Korobacteraceae</taxon>
        <taxon>Candidatus Sulfotelmatobacter</taxon>
    </lineage>
</organism>
<dbReference type="PANTHER" id="PTHR34990">
    <property type="entry name" value="UDP-2,3-DIACYLGLUCOSAMINE HYDROLASE-RELATED"/>
    <property type="match status" value="1"/>
</dbReference>
<protein>
    <recommendedName>
        <fullName evidence="3">Calcineurin-like phosphoesterase domain-containing protein</fullName>
    </recommendedName>
</protein>
<feature type="domain" description="Calcineurin-like phosphoesterase" evidence="3">
    <location>
        <begin position="9"/>
        <end position="212"/>
    </location>
</feature>
<dbReference type="OrthoDB" id="9802481at2"/>
<dbReference type="InterPro" id="IPR029052">
    <property type="entry name" value="Metallo-depent_PP-like"/>
</dbReference>
<name>A0A2U3L1F5_9BACT</name>
<accession>A0A2U3L1F5</accession>
<feature type="compositionally biased region" description="Basic and acidic residues" evidence="2">
    <location>
        <begin position="233"/>
        <end position="250"/>
    </location>
</feature>
<dbReference type="Gene3D" id="3.60.21.10">
    <property type="match status" value="1"/>
</dbReference>
<dbReference type="InterPro" id="IPR024654">
    <property type="entry name" value="Calcineurin-like_PHP_lpxH"/>
</dbReference>
<proteinExistence type="inferred from homology"/>
<dbReference type="GO" id="GO:0008758">
    <property type="term" value="F:UDP-2,3-diacylglucosamine hydrolase activity"/>
    <property type="evidence" value="ECO:0007669"/>
    <property type="project" value="TreeGrafter"/>
</dbReference>
<reference evidence="5" key="1">
    <citation type="submission" date="2018-02" db="EMBL/GenBank/DDBJ databases">
        <authorList>
            <person name="Hausmann B."/>
        </authorList>
    </citation>
    <scope>NUCLEOTIDE SEQUENCE [LARGE SCALE GENOMIC DNA]</scope>
    <source>
        <strain evidence="5">Peat soil MAG SbA1</strain>
    </source>
</reference>
<dbReference type="Pfam" id="PF12850">
    <property type="entry name" value="Metallophos_2"/>
    <property type="match status" value="1"/>
</dbReference>
<dbReference type="EMBL" id="OMOD01000156">
    <property type="protein sequence ID" value="SPF45722.1"/>
    <property type="molecule type" value="Genomic_DNA"/>
</dbReference>
<evidence type="ECO:0000313" key="4">
    <source>
        <dbReference type="EMBL" id="SPF45722.1"/>
    </source>
</evidence>
<evidence type="ECO:0000313" key="5">
    <source>
        <dbReference type="Proteomes" id="UP000238701"/>
    </source>
</evidence>
<comment type="similarity">
    <text evidence="1">Belongs to the metallophosphoesterase superfamily. YfcE family.</text>
</comment>
<dbReference type="AlphaFoldDB" id="A0A2U3L1F5"/>
<gene>
    <name evidence="4" type="ORF">SBA1_600025</name>
</gene>
<dbReference type="Proteomes" id="UP000238701">
    <property type="component" value="Unassembled WGS sequence"/>
</dbReference>
<dbReference type="GO" id="GO:0009245">
    <property type="term" value="P:lipid A biosynthetic process"/>
    <property type="evidence" value="ECO:0007669"/>
    <property type="project" value="TreeGrafter"/>
</dbReference>
<evidence type="ECO:0000256" key="1">
    <source>
        <dbReference type="ARBA" id="ARBA00008950"/>
    </source>
</evidence>
<feature type="region of interest" description="Disordered" evidence="2">
    <location>
        <begin position="233"/>
        <end position="252"/>
    </location>
</feature>
<sequence>MDLPICNTLILSDLHLGAEMSHAREATQLLKASRFERLILLGDIFADLNFARLTKEHWKFLGYIRKLSNPKRHVEVVWVEGNHDHGLTNIMSHLVGVRVYQHYKWDYRGLRHIAIHGHQFDGFQVSRVQLSQLGTSLFLQLQKLDLKGNPIARLIDRLNTRWLRLSPKVASGALAYARHHGADRIFCGHTHEAIHVEQDGIHYYNSGGWVDSRPTYLTIDELGVHIHEFNEHEYGERADDRDSGQERGEADSALVDFADEAGLLEDVEYESVGR</sequence>